<evidence type="ECO:0000259" key="1">
    <source>
        <dbReference type="Pfam" id="PF12697"/>
    </source>
</evidence>
<name>A0ABW3F9S2_9HYPH</name>
<evidence type="ECO:0000313" key="2">
    <source>
        <dbReference type="EMBL" id="MFD0915216.1"/>
    </source>
</evidence>
<gene>
    <name evidence="2" type="ORF">ACFQ14_02230</name>
</gene>
<dbReference type="InterPro" id="IPR029058">
    <property type="entry name" value="AB_hydrolase_fold"/>
</dbReference>
<keyword evidence="2" id="KW-0378">Hydrolase</keyword>
<feature type="domain" description="AB hydrolase-1" evidence="1">
    <location>
        <begin position="43"/>
        <end position="219"/>
    </location>
</feature>
<proteinExistence type="predicted"/>
<protein>
    <submittedName>
        <fullName evidence="2">Alpha/beta fold hydrolase</fullName>
    </submittedName>
</protein>
<dbReference type="Pfam" id="PF12697">
    <property type="entry name" value="Abhydrolase_6"/>
    <property type="match status" value="1"/>
</dbReference>
<comment type="caution">
    <text evidence="2">The sequence shown here is derived from an EMBL/GenBank/DDBJ whole genome shotgun (WGS) entry which is preliminary data.</text>
</comment>
<dbReference type="GO" id="GO:0016787">
    <property type="term" value="F:hydrolase activity"/>
    <property type="evidence" value="ECO:0007669"/>
    <property type="project" value="UniProtKB-KW"/>
</dbReference>
<dbReference type="InterPro" id="IPR000073">
    <property type="entry name" value="AB_hydrolase_1"/>
</dbReference>
<sequence length="236" mass="25715">MPVGRWHLLPGTLCTAEVFSGFLDHLRVPVACRIPWEISQPSVDDYRQKFIQEIRSGDVVCGFSLGAIVAAHHADTLPADCPLILFGINPLPDAPTRKPDRESLRNDVTQYGGRAALANRLRDGKNAMSDDVIERILVMAEQSENLIDAQTQLALTRPGAMDALSQSQAHIIAISGRMDQQADPTHAVKIANSVLRGQFAVLPDVGHYMLLENAQVCANAVASAFEATFSPEKHRS</sequence>
<reference evidence="3" key="1">
    <citation type="journal article" date="2019" name="Int. J. Syst. Evol. Microbiol.">
        <title>The Global Catalogue of Microorganisms (GCM) 10K type strain sequencing project: providing services to taxonomists for standard genome sequencing and annotation.</title>
        <authorList>
            <consortium name="The Broad Institute Genomics Platform"/>
            <consortium name="The Broad Institute Genome Sequencing Center for Infectious Disease"/>
            <person name="Wu L."/>
            <person name="Ma J."/>
        </authorList>
    </citation>
    <scope>NUCLEOTIDE SEQUENCE [LARGE SCALE GENOMIC DNA]</scope>
    <source>
        <strain evidence="3">CCUG 60023</strain>
    </source>
</reference>
<dbReference type="RefSeq" id="WP_377211066.1">
    <property type="nucleotide sequence ID" value="NZ_JBHTJV010000002.1"/>
</dbReference>
<organism evidence="2 3">
    <name type="scientific">Pseudahrensia aquimaris</name>
    <dbReference type="NCBI Taxonomy" id="744461"/>
    <lineage>
        <taxon>Bacteria</taxon>
        <taxon>Pseudomonadati</taxon>
        <taxon>Pseudomonadota</taxon>
        <taxon>Alphaproteobacteria</taxon>
        <taxon>Hyphomicrobiales</taxon>
        <taxon>Ahrensiaceae</taxon>
        <taxon>Pseudahrensia</taxon>
    </lineage>
</organism>
<dbReference type="EMBL" id="JBHTJV010000002">
    <property type="protein sequence ID" value="MFD0915216.1"/>
    <property type="molecule type" value="Genomic_DNA"/>
</dbReference>
<keyword evidence="3" id="KW-1185">Reference proteome</keyword>
<dbReference type="SUPFAM" id="SSF53474">
    <property type="entry name" value="alpha/beta-Hydrolases"/>
    <property type="match status" value="1"/>
</dbReference>
<dbReference type="Proteomes" id="UP001597101">
    <property type="component" value="Unassembled WGS sequence"/>
</dbReference>
<evidence type="ECO:0000313" key="3">
    <source>
        <dbReference type="Proteomes" id="UP001597101"/>
    </source>
</evidence>
<dbReference type="Gene3D" id="3.40.50.1820">
    <property type="entry name" value="alpha/beta hydrolase"/>
    <property type="match status" value="1"/>
</dbReference>
<accession>A0ABW3F9S2</accession>